<keyword evidence="3" id="KW-1185">Reference proteome</keyword>
<dbReference type="EMBL" id="JAVXZY010000001">
    <property type="protein sequence ID" value="MDT8998188.1"/>
    <property type="molecule type" value="Genomic_DNA"/>
</dbReference>
<proteinExistence type="predicted"/>
<name>A0ABU3P6L0_9BURK</name>
<sequence>MTRPIPLLNRTLSQALLGLGLGLSLWASADLAAAQDASLSLRVAEPGFYGRVDIGSAMMPRVVYPQPVLVRPEPVYRERREYREPLYIYAPVHHQRHWHRHCERYGACGRPVYFVREDWVREVYVPRRHGHWRE</sequence>
<dbReference type="Proteomes" id="UP001246372">
    <property type="component" value="Unassembled WGS sequence"/>
</dbReference>
<reference evidence="2" key="1">
    <citation type="submission" date="2023-09" db="EMBL/GenBank/DDBJ databases">
        <title>Paucibacter sp. APW11 Genome sequencing and assembly.</title>
        <authorList>
            <person name="Kim I."/>
        </authorList>
    </citation>
    <scope>NUCLEOTIDE SEQUENCE</scope>
    <source>
        <strain evidence="2">APW11</strain>
    </source>
</reference>
<feature type="chain" id="PRO_5047376185" evidence="1">
    <location>
        <begin position="30"/>
        <end position="134"/>
    </location>
</feature>
<evidence type="ECO:0000256" key="1">
    <source>
        <dbReference type="SAM" id="SignalP"/>
    </source>
</evidence>
<organism evidence="2 3">
    <name type="scientific">Roseateles aquae</name>
    <dbReference type="NCBI Taxonomy" id="3077235"/>
    <lineage>
        <taxon>Bacteria</taxon>
        <taxon>Pseudomonadati</taxon>
        <taxon>Pseudomonadota</taxon>
        <taxon>Betaproteobacteria</taxon>
        <taxon>Burkholderiales</taxon>
        <taxon>Sphaerotilaceae</taxon>
        <taxon>Roseateles</taxon>
    </lineage>
</organism>
<evidence type="ECO:0000313" key="2">
    <source>
        <dbReference type="EMBL" id="MDT8998188.1"/>
    </source>
</evidence>
<evidence type="ECO:0000313" key="3">
    <source>
        <dbReference type="Proteomes" id="UP001246372"/>
    </source>
</evidence>
<comment type="caution">
    <text evidence="2">The sequence shown here is derived from an EMBL/GenBank/DDBJ whole genome shotgun (WGS) entry which is preliminary data.</text>
</comment>
<accession>A0ABU3P6L0</accession>
<feature type="signal peptide" evidence="1">
    <location>
        <begin position="1"/>
        <end position="29"/>
    </location>
</feature>
<protein>
    <submittedName>
        <fullName evidence="2">Uncharacterized protein</fullName>
    </submittedName>
</protein>
<keyword evidence="1" id="KW-0732">Signal</keyword>
<gene>
    <name evidence="2" type="ORF">RQP53_02740</name>
</gene>